<dbReference type="InterPro" id="IPR015421">
    <property type="entry name" value="PyrdxlP-dep_Trfase_major"/>
</dbReference>
<dbReference type="InterPro" id="IPR003808">
    <property type="entry name" value="Fe-S_metab-assoc_dom"/>
</dbReference>
<evidence type="ECO:0000256" key="1">
    <source>
        <dbReference type="ARBA" id="ARBA00001933"/>
    </source>
</evidence>
<dbReference type="InterPro" id="IPR015422">
    <property type="entry name" value="PyrdxlP-dep_Trfase_small"/>
</dbReference>
<dbReference type="NCBIfam" id="TIGR01979">
    <property type="entry name" value="sufS"/>
    <property type="match status" value="1"/>
</dbReference>
<keyword evidence="4" id="KW-0808">Transferase</keyword>
<keyword evidence="5" id="KW-0663">Pyridoxal phosphate</keyword>
<dbReference type="Gene3D" id="3.90.1150.10">
    <property type="entry name" value="Aspartate Aminotransferase, domain 1"/>
    <property type="match status" value="1"/>
</dbReference>
<accession>A0A1H9ZX36</accession>
<dbReference type="Proteomes" id="UP000199308">
    <property type="component" value="Unassembled WGS sequence"/>
</dbReference>
<dbReference type="GO" id="GO:0006534">
    <property type="term" value="P:cysteine metabolic process"/>
    <property type="evidence" value="ECO:0007669"/>
    <property type="project" value="InterPro"/>
</dbReference>
<proteinExistence type="inferred from homology"/>
<evidence type="ECO:0000256" key="5">
    <source>
        <dbReference type="ARBA" id="ARBA00022898"/>
    </source>
</evidence>
<keyword evidence="10" id="KW-1185">Reference proteome</keyword>
<comment type="catalytic activity">
    <reaction evidence="6">
        <text>(sulfur carrier)-H + L-cysteine = (sulfur carrier)-SH + L-alanine</text>
        <dbReference type="Rhea" id="RHEA:43892"/>
        <dbReference type="Rhea" id="RHEA-COMP:14737"/>
        <dbReference type="Rhea" id="RHEA-COMP:14739"/>
        <dbReference type="ChEBI" id="CHEBI:29917"/>
        <dbReference type="ChEBI" id="CHEBI:35235"/>
        <dbReference type="ChEBI" id="CHEBI:57972"/>
        <dbReference type="ChEBI" id="CHEBI:64428"/>
        <dbReference type="EC" id="2.8.1.7"/>
    </reaction>
</comment>
<evidence type="ECO:0000259" key="8">
    <source>
        <dbReference type="Pfam" id="PF02657"/>
    </source>
</evidence>
<evidence type="ECO:0000313" key="9">
    <source>
        <dbReference type="EMBL" id="SES86364.1"/>
    </source>
</evidence>
<evidence type="ECO:0000256" key="2">
    <source>
        <dbReference type="ARBA" id="ARBA00010447"/>
    </source>
</evidence>
<dbReference type="GO" id="GO:0030170">
    <property type="term" value="F:pyridoxal phosphate binding"/>
    <property type="evidence" value="ECO:0007669"/>
    <property type="project" value="InterPro"/>
</dbReference>
<dbReference type="EMBL" id="FOHK01000002">
    <property type="protein sequence ID" value="SES86364.1"/>
    <property type="molecule type" value="Genomic_DNA"/>
</dbReference>
<evidence type="ECO:0000256" key="6">
    <source>
        <dbReference type="ARBA" id="ARBA00050776"/>
    </source>
</evidence>
<evidence type="ECO:0000256" key="4">
    <source>
        <dbReference type="ARBA" id="ARBA00022679"/>
    </source>
</evidence>
<dbReference type="CDD" id="cd06453">
    <property type="entry name" value="SufS_like"/>
    <property type="match status" value="1"/>
</dbReference>
<reference evidence="9 10" key="1">
    <citation type="submission" date="2016-10" db="EMBL/GenBank/DDBJ databases">
        <authorList>
            <person name="de Groot N.N."/>
        </authorList>
    </citation>
    <scope>NUCLEOTIDE SEQUENCE [LARGE SCALE GENOMIC DNA]</scope>
    <source>
        <strain evidence="9 10">DSM 19706</strain>
    </source>
</reference>
<organism evidence="9 10">
    <name type="scientific">Thalassotalea agarivorans</name>
    <name type="common">Thalassomonas agarivorans</name>
    <dbReference type="NCBI Taxonomy" id="349064"/>
    <lineage>
        <taxon>Bacteria</taxon>
        <taxon>Pseudomonadati</taxon>
        <taxon>Pseudomonadota</taxon>
        <taxon>Gammaproteobacteria</taxon>
        <taxon>Alteromonadales</taxon>
        <taxon>Colwelliaceae</taxon>
        <taxon>Thalassotalea</taxon>
    </lineage>
</organism>
<dbReference type="Pfam" id="PF00266">
    <property type="entry name" value="Aminotran_5"/>
    <property type="match status" value="1"/>
</dbReference>
<dbReference type="EC" id="2.8.1.7" evidence="3"/>
<dbReference type="Gene3D" id="3.90.1010.10">
    <property type="match status" value="1"/>
</dbReference>
<protein>
    <recommendedName>
        <fullName evidence="3">cysteine desulfurase</fullName>
        <ecNumber evidence="3">2.8.1.7</ecNumber>
    </recommendedName>
</protein>
<dbReference type="SUPFAM" id="SSF53383">
    <property type="entry name" value="PLP-dependent transferases"/>
    <property type="match status" value="1"/>
</dbReference>
<feature type="domain" description="Aminotransferase class V" evidence="7">
    <location>
        <begin position="4"/>
        <end position="372"/>
    </location>
</feature>
<feature type="domain" description="Fe-S metabolism associated" evidence="8">
    <location>
        <begin position="395"/>
        <end position="514"/>
    </location>
</feature>
<dbReference type="SUPFAM" id="SSF82649">
    <property type="entry name" value="SufE/NifU"/>
    <property type="match status" value="1"/>
</dbReference>
<dbReference type="InterPro" id="IPR000192">
    <property type="entry name" value="Aminotrans_V_dom"/>
</dbReference>
<dbReference type="Pfam" id="PF02657">
    <property type="entry name" value="SufE"/>
    <property type="match status" value="1"/>
</dbReference>
<dbReference type="InterPro" id="IPR010970">
    <property type="entry name" value="Cys_dSase_SufS"/>
</dbReference>
<evidence type="ECO:0000259" key="7">
    <source>
        <dbReference type="Pfam" id="PF00266"/>
    </source>
</evidence>
<evidence type="ECO:0000256" key="3">
    <source>
        <dbReference type="ARBA" id="ARBA00012239"/>
    </source>
</evidence>
<comment type="similarity">
    <text evidence="2">Belongs to the class-V pyridoxal-phosphate-dependent aminotransferase family. Csd subfamily.</text>
</comment>
<dbReference type="AlphaFoldDB" id="A0A1H9ZX36"/>
<comment type="cofactor">
    <cofactor evidence="1">
        <name>pyridoxal 5'-phosphate</name>
        <dbReference type="ChEBI" id="CHEBI:597326"/>
    </cofactor>
</comment>
<dbReference type="STRING" id="349064.SAMN05660429_00620"/>
<dbReference type="PANTHER" id="PTHR43586">
    <property type="entry name" value="CYSTEINE DESULFURASE"/>
    <property type="match status" value="1"/>
</dbReference>
<sequence length="520" mass="57341">MPLVYFDNAATSQRLDEVISATQSYYETINANVHRSSHALSAQATSLYEGCRTDIAQWIGADKNEVVFTSGTTDAINLVATCVAKAFIQAGDEILISVSEHHANIVPWQLVCEQYGATLRVVDIDNQGRIDIAHFKQLLSNQTKLVAVSQLSNVVGKFNDVATLVRLAKEQGALTLIDGAQAIAHTALNVKSLDSDFYVFSAHKLYGPTGLGVLYGRAAVLEKLPPYKSGGEMIKKVSLKTGTTFNEAPSKFEAGTPNIAGVIAFARALNFIRKHHQDIAQIESDLTDYMWQALSNIEQVACLFEGKPDIPLFSFQIAGEHIKDIATALDAKGIAIRAGHHCAMPLMEYKQCSGSLRVSLAPYNTRAEVDYFVDALAQILSGEQHQVEPSLSIVSEFEQAKGWDQKHRLIMLYGRDFERMSREYRLPQNLIEGCESQAWLTMSEQNGSINLQGDSDARIIRGLMHIVFQAYQGKSAEQIAEFDEQAYFEQLGILQHLSPSRGNGLKAIVEKIKTRANELA</sequence>
<dbReference type="Gene3D" id="3.40.640.10">
    <property type="entry name" value="Type I PLP-dependent aspartate aminotransferase-like (Major domain)"/>
    <property type="match status" value="1"/>
</dbReference>
<dbReference type="GO" id="GO:0031071">
    <property type="term" value="F:cysteine desulfurase activity"/>
    <property type="evidence" value="ECO:0007669"/>
    <property type="project" value="UniProtKB-EC"/>
</dbReference>
<evidence type="ECO:0000313" key="10">
    <source>
        <dbReference type="Proteomes" id="UP000199308"/>
    </source>
</evidence>
<dbReference type="InterPro" id="IPR015424">
    <property type="entry name" value="PyrdxlP-dep_Trfase"/>
</dbReference>
<name>A0A1H9ZX36_THASX</name>
<gene>
    <name evidence="9" type="ORF">SAMN05660429_00620</name>
</gene>
<dbReference type="PANTHER" id="PTHR43586:SF8">
    <property type="entry name" value="CYSTEINE DESULFURASE 1, CHLOROPLASTIC"/>
    <property type="match status" value="1"/>
</dbReference>